<gene>
    <name evidence="1" type="ORF">NEPTK9_001391</name>
</gene>
<sequence>MRKGEQGQTFHPKMIKEVEKFLEPGDQGYLLYRGKEQPYGENIKVMNFETYLS</sequence>
<keyword evidence="2" id="KW-1185">Reference proteome</keyword>
<comment type="caution">
    <text evidence="1">The sequence shown here is derived from an EMBL/GenBank/DDBJ whole genome shotgun (WGS) entry which is preliminary data.</text>
</comment>
<name>A0ABS0B1W4_9BACT</name>
<dbReference type="Proteomes" id="UP001194714">
    <property type="component" value="Unassembled WGS sequence"/>
</dbReference>
<organism evidence="1 2">
    <name type="scientific">Candidatus Neptunichlamydia vexilliferae</name>
    <dbReference type="NCBI Taxonomy" id="1651774"/>
    <lineage>
        <taxon>Bacteria</taxon>
        <taxon>Pseudomonadati</taxon>
        <taxon>Chlamydiota</taxon>
        <taxon>Chlamydiia</taxon>
        <taxon>Parachlamydiales</taxon>
        <taxon>Simkaniaceae</taxon>
        <taxon>Candidatus Neptunichlamydia</taxon>
    </lineage>
</organism>
<accession>A0ABS0B1W4</accession>
<dbReference type="EMBL" id="JAAEJV010000046">
    <property type="protein sequence ID" value="MBF5059872.1"/>
    <property type="molecule type" value="Genomic_DNA"/>
</dbReference>
<protein>
    <submittedName>
        <fullName evidence="1">Uncharacterized protein</fullName>
    </submittedName>
</protein>
<evidence type="ECO:0000313" key="2">
    <source>
        <dbReference type="Proteomes" id="UP001194714"/>
    </source>
</evidence>
<proteinExistence type="predicted"/>
<evidence type="ECO:0000313" key="1">
    <source>
        <dbReference type="EMBL" id="MBF5059872.1"/>
    </source>
</evidence>
<reference evidence="1 2" key="1">
    <citation type="submission" date="2020-01" db="EMBL/GenBank/DDBJ databases">
        <title>Draft genome sequence of Cand. Neptunochlamydia vexilliferae K9.</title>
        <authorList>
            <person name="Schulz F."/>
            <person name="Koestlbacher S."/>
            <person name="Wascher F."/>
            <person name="Pizzetti I."/>
            <person name="Horn M."/>
        </authorList>
    </citation>
    <scope>NUCLEOTIDE SEQUENCE [LARGE SCALE GENOMIC DNA]</scope>
    <source>
        <strain evidence="1 2">K9</strain>
    </source>
</reference>